<evidence type="ECO:0000313" key="2">
    <source>
        <dbReference type="EMBL" id="PNO65036.1"/>
    </source>
</evidence>
<dbReference type="EMBL" id="JTBC02000008">
    <property type="protein sequence ID" value="PNO65036.1"/>
    <property type="molecule type" value="Genomic_DNA"/>
</dbReference>
<accession>A0AAP8PFH9</accession>
<keyword evidence="1" id="KW-0732">Signal</keyword>
<comment type="caution">
    <text evidence="2">The sequence shown here is derived from an EMBL/GenBank/DDBJ whole genome shotgun (WGS) entry which is preliminary data.</text>
</comment>
<organism evidence="2 3">
    <name type="scientific">Serratia marcescens</name>
    <dbReference type="NCBI Taxonomy" id="615"/>
    <lineage>
        <taxon>Bacteria</taxon>
        <taxon>Pseudomonadati</taxon>
        <taxon>Pseudomonadota</taxon>
        <taxon>Gammaproteobacteria</taxon>
        <taxon>Enterobacterales</taxon>
        <taxon>Yersiniaceae</taxon>
        <taxon>Serratia</taxon>
    </lineage>
</organism>
<proteinExistence type="predicted"/>
<dbReference type="AlphaFoldDB" id="A0AAP8PFH9"/>
<gene>
    <name evidence="2" type="ORF">MC70_017685</name>
</gene>
<dbReference type="Proteomes" id="UP000030378">
    <property type="component" value="Unassembled WGS sequence"/>
</dbReference>
<feature type="chain" id="PRO_5042864872" evidence="1">
    <location>
        <begin position="23"/>
        <end position="144"/>
    </location>
</feature>
<sequence>MFVLCAAFWLLVVVGAMSLAHADQTFFSLACSPMTRSGSLIKGKPGLIVAVKGDDHNYGYAQTNSLDTSKPDDQAFGETVTYFKAQDKNEITLFTTRQNVADIKNPADFLSMKQVDSKTVEVWKMRMKAGNLIGPVDYFYCNFM</sequence>
<feature type="signal peptide" evidence="1">
    <location>
        <begin position="1"/>
        <end position="22"/>
    </location>
</feature>
<evidence type="ECO:0000256" key="1">
    <source>
        <dbReference type="SAM" id="SignalP"/>
    </source>
</evidence>
<protein>
    <submittedName>
        <fullName evidence="2">Uncharacterized protein</fullName>
    </submittedName>
</protein>
<evidence type="ECO:0000313" key="3">
    <source>
        <dbReference type="Proteomes" id="UP000030378"/>
    </source>
</evidence>
<reference evidence="3" key="1">
    <citation type="submission" date="2017-12" db="EMBL/GenBank/DDBJ databases">
        <title>FDA dAtabase for Regulatory Grade micrObial Sequences (FDA-ARGOS): Supporting development and validation of Infectious Disease Dx tests.</title>
        <authorList>
            <person name="Campos J."/>
            <person name="Goldberg B."/>
            <person name="Tallon L."/>
            <person name="Sadzewicz L."/>
            <person name="Sengamalay N."/>
            <person name="Ott S."/>
            <person name="Godinez A."/>
            <person name="Nagaraj S."/>
            <person name="Vavikolanu K."/>
            <person name="Vyas G."/>
            <person name="Nadendla S."/>
            <person name="Aluvathingal J."/>
            <person name="Geyer C."/>
            <person name="Nandy P."/>
            <person name="Hobson J."/>
            <person name="Sichtig H."/>
        </authorList>
    </citation>
    <scope>NUCLEOTIDE SEQUENCE [LARGE SCALE GENOMIC DNA]</scope>
    <source>
        <strain evidence="3">FDAARGOS_79</strain>
    </source>
</reference>
<name>A0AAP8PFH9_SERMA</name>